<keyword evidence="5" id="KW-0406">Ion transport</keyword>
<proteinExistence type="predicted"/>
<evidence type="ECO:0000256" key="2">
    <source>
        <dbReference type="ARBA" id="ARBA00022448"/>
    </source>
</evidence>
<evidence type="ECO:0000256" key="3">
    <source>
        <dbReference type="ARBA" id="ARBA00022692"/>
    </source>
</evidence>
<dbReference type="GO" id="GO:0016020">
    <property type="term" value="C:membrane"/>
    <property type="evidence" value="ECO:0007669"/>
    <property type="project" value="UniProtKB-SubCell"/>
</dbReference>
<feature type="transmembrane region" description="Helical" evidence="7">
    <location>
        <begin position="391"/>
        <end position="411"/>
    </location>
</feature>
<dbReference type="EMBL" id="JACHHY010000003">
    <property type="protein sequence ID" value="MBB5017405.1"/>
    <property type="molecule type" value="Genomic_DNA"/>
</dbReference>
<gene>
    <name evidence="9" type="ORF">HNQ59_000669</name>
</gene>
<feature type="transmembrane region" description="Helical" evidence="7">
    <location>
        <begin position="140"/>
        <end position="163"/>
    </location>
</feature>
<feature type="transmembrane region" description="Helical" evidence="7">
    <location>
        <begin position="106"/>
        <end position="128"/>
    </location>
</feature>
<feature type="transmembrane region" description="Helical" evidence="7">
    <location>
        <begin position="7"/>
        <end position="23"/>
    </location>
</feature>
<dbReference type="InterPro" id="IPR038770">
    <property type="entry name" value="Na+/solute_symporter_sf"/>
</dbReference>
<evidence type="ECO:0000259" key="8">
    <source>
        <dbReference type="Pfam" id="PF00999"/>
    </source>
</evidence>
<feature type="transmembrane region" description="Helical" evidence="7">
    <location>
        <begin position="417"/>
        <end position="440"/>
    </location>
</feature>
<comment type="caution">
    <text evidence="9">The sequence shown here is derived from an EMBL/GenBank/DDBJ whole genome shotgun (WGS) entry which is preliminary data.</text>
</comment>
<sequence length="452" mass="48117">MAGRRWLWIGLFSPLLVAAWLLYDWPTVPLAYVCRTASATDEQALIRFLLQLVAILAVSRLLGRACRWIGQPQVVGEMAAGILLGPTLFGQWAPALSHWLFPAAKLASLSAVSQVGLVLFMFVIGLEMDLRALRETSRSALVVAIGALTLPFACGVALAHFLYPIYGSASGGFHGFALFIGIACSATAFPVLARILRDAGLTRAAVGTMALSSAAVIDIVVWIALSVVVAMINARSDGLPVWGTIGGALIYLAVMLMIVRPGLSWIAHRRAGVAEFTHDWLALVLVLLFCSAIATEWLGIHALFGAFVAGVVMPRSHGQAEGLVERLEDLTLVLFVPIFFVFTGLRTDINALLDVGTWPVVLGVIGVATLAKVVGATLAARLSGVMARDAWALGVLLNTRGLVELVILNIGLDIGVISAPLFTILVLMTIVTTCMTSPILRRLVGRQPVNDA</sequence>
<feature type="transmembrane region" description="Helical" evidence="7">
    <location>
        <begin position="239"/>
        <end position="259"/>
    </location>
</feature>
<feature type="transmembrane region" description="Helical" evidence="7">
    <location>
        <begin position="208"/>
        <end position="233"/>
    </location>
</feature>
<evidence type="ECO:0000256" key="5">
    <source>
        <dbReference type="ARBA" id="ARBA00023065"/>
    </source>
</evidence>
<dbReference type="RefSeq" id="WP_184035132.1">
    <property type="nucleotide sequence ID" value="NZ_JACHHY010000003.1"/>
</dbReference>
<feature type="transmembrane region" description="Helical" evidence="7">
    <location>
        <begin position="330"/>
        <end position="346"/>
    </location>
</feature>
<dbReference type="GO" id="GO:0015297">
    <property type="term" value="F:antiporter activity"/>
    <property type="evidence" value="ECO:0007669"/>
    <property type="project" value="InterPro"/>
</dbReference>
<protein>
    <submittedName>
        <fullName evidence="9">Kef-type K+ transport system membrane component KefB</fullName>
    </submittedName>
</protein>
<comment type="subcellular location">
    <subcellularLocation>
        <location evidence="1">Membrane</location>
        <topology evidence="1">Multi-pass membrane protein</topology>
    </subcellularLocation>
</comment>
<dbReference type="Gene3D" id="1.20.1530.20">
    <property type="match status" value="1"/>
</dbReference>
<dbReference type="InterPro" id="IPR006153">
    <property type="entry name" value="Cation/H_exchanger_TM"/>
</dbReference>
<dbReference type="Pfam" id="PF00999">
    <property type="entry name" value="Na_H_Exchanger"/>
    <property type="match status" value="1"/>
</dbReference>
<feature type="transmembrane region" description="Helical" evidence="7">
    <location>
        <begin position="175"/>
        <end position="196"/>
    </location>
</feature>
<keyword evidence="6 7" id="KW-0472">Membrane</keyword>
<dbReference type="AlphaFoldDB" id="A0A840MIR4"/>
<keyword evidence="2" id="KW-0813">Transport</keyword>
<dbReference type="GO" id="GO:1902600">
    <property type="term" value="P:proton transmembrane transport"/>
    <property type="evidence" value="ECO:0007669"/>
    <property type="project" value="InterPro"/>
</dbReference>
<feature type="transmembrane region" description="Helical" evidence="7">
    <location>
        <begin position="271"/>
        <end position="294"/>
    </location>
</feature>
<evidence type="ECO:0000313" key="10">
    <source>
        <dbReference type="Proteomes" id="UP000575898"/>
    </source>
</evidence>
<reference evidence="9 10" key="1">
    <citation type="submission" date="2020-08" db="EMBL/GenBank/DDBJ databases">
        <title>Genomic Encyclopedia of Type Strains, Phase IV (KMG-IV): sequencing the most valuable type-strain genomes for metagenomic binning, comparative biology and taxonomic classification.</title>
        <authorList>
            <person name="Goeker M."/>
        </authorList>
    </citation>
    <scope>NUCLEOTIDE SEQUENCE [LARGE SCALE GENOMIC DNA]</scope>
    <source>
        <strain evidence="9 10">DSM 27165</strain>
    </source>
</reference>
<name>A0A840MIR4_9PROT</name>
<feature type="domain" description="Cation/H+ exchanger transmembrane" evidence="8">
    <location>
        <begin position="59"/>
        <end position="441"/>
    </location>
</feature>
<dbReference type="Proteomes" id="UP000575898">
    <property type="component" value="Unassembled WGS sequence"/>
</dbReference>
<feature type="transmembrane region" description="Helical" evidence="7">
    <location>
        <begin position="358"/>
        <end position="379"/>
    </location>
</feature>
<keyword evidence="4 7" id="KW-1133">Transmembrane helix</keyword>
<evidence type="ECO:0000256" key="1">
    <source>
        <dbReference type="ARBA" id="ARBA00004141"/>
    </source>
</evidence>
<evidence type="ECO:0000256" key="7">
    <source>
        <dbReference type="SAM" id="Phobius"/>
    </source>
</evidence>
<keyword evidence="10" id="KW-1185">Reference proteome</keyword>
<accession>A0A840MIR4</accession>
<dbReference type="InterPro" id="IPR050794">
    <property type="entry name" value="CPA2_transporter"/>
</dbReference>
<evidence type="ECO:0000313" key="9">
    <source>
        <dbReference type="EMBL" id="MBB5017405.1"/>
    </source>
</evidence>
<keyword evidence="3 7" id="KW-0812">Transmembrane</keyword>
<dbReference type="PANTHER" id="PTHR32468:SF0">
    <property type="entry name" value="K(+)_H(+) ANTIPORTER 1"/>
    <property type="match status" value="1"/>
</dbReference>
<feature type="transmembrane region" description="Helical" evidence="7">
    <location>
        <begin position="74"/>
        <end position="94"/>
    </location>
</feature>
<dbReference type="PANTHER" id="PTHR32468">
    <property type="entry name" value="CATION/H + ANTIPORTER"/>
    <property type="match status" value="1"/>
</dbReference>
<evidence type="ECO:0000256" key="4">
    <source>
        <dbReference type="ARBA" id="ARBA00022989"/>
    </source>
</evidence>
<evidence type="ECO:0000256" key="6">
    <source>
        <dbReference type="ARBA" id="ARBA00023136"/>
    </source>
</evidence>
<organism evidence="9 10">
    <name type="scientific">Chitinivorax tropicus</name>
    <dbReference type="NCBI Taxonomy" id="714531"/>
    <lineage>
        <taxon>Bacteria</taxon>
        <taxon>Pseudomonadati</taxon>
        <taxon>Pseudomonadota</taxon>
        <taxon>Betaproteobacteria</taxon>
        <taxon>Chitinivorax</taxon>
    </lineage>
</organism>
<feature type="transmembrane region" description="Helical" evidence="7">
    <location>
        <begin position="43"/>
        <end position="62"/>
    </location>
</feature>